<organism evidence="2 3">
    <name type="scientific">Callosobruchus maculatus</name>
    <name type="common">Southern cowpea weevil</name>
    <name type="synonym">Pulse bruchid</name>
    <dbReference type="NCBI Taxonomy" id="64391"/>
    <lineage>
        <taxon>Eukaryota</taxon>
        <taxon>Metazoa</taxon>
        <taxon>Ecdysozoa</taxon>
        <taxon>Arthropoda</taxon>
        <taxon>Hexapoda</taxon>
        <taxon>Insecta</taxon>
        <taxon>Pterygota</taxon>
        <taxon>Neoptera</taxon>
        <taxon>Endopterygota</taxon>
        <taxon>Coleoptera</taxon>
        <taxon>Polyphaga</taxon>
        <taxon>Cucujiformia</taxon>
        <taxon>Chrysomeloidea</taxon>
        <taxon>Chrysomelidae</taxon>
        <taxon>Bruchinae</taxon>
        <taxon>Bruchini</taxon>
        <taxon>Callosobruchus</taxon>
    </lineage>
</organism>
<gene>
    <name evidence="2" type="ORF">CALMAC_LOCUS19069</name>
</gene>
<proteinExistence type="predicted"/>
<evidence type="ECO:0000313" key="2">
    <source>
        <dbReference type="EMBL" id="VEN61739.1"/>
    </source>
</evidence>
<feature type="signal peptide" evidence="1">
    <location>
        <begin position="1"/>
        <end position="21"/>
    </location>
</feature>
<keyword evidence="3" id="KW-1185">Reference proteome</keyword>
<name>A0A653DP22_CALMS</name>
<dbReference type="AlphaFoldDB" id="A0A653DP22"/>
<protein>
    <submittedName>
        <fullName evidence="2">Uncharacterized protein</fullName>
    </submittedName>
</protein>
<dbReference type="InterPro" id="IPR031734">
    <property type="entry name" value="MBF2"/>
</dbReference>
<keyword evidence="1" id="KW-0732">Signal</keyword>
<dbReference type="Proteomes" id="UP000410492">
    <property type="component" value="Unassembled WGS sequence"/>
</dbReference>
<evidence type="ECO:0000256" key="1">
    <source>
        <dbReference type="SAM" id="SignalP"/>
    </source>
</evidence>
<evidence type="ECO:0000313" key="3">
    <source>
        <dbReference type="Proteomes" id="UP000410492"/>
    </source>
</evidence>
<feature type="chain" id="PRO_5024920132" evidence="1">
    <location>
        <begin position="22"/>
        <end position="128"/>
    </location>
</feature>
<dbReference type="EMBL" id="CAACVG010013362">
    <property type="protein sequence ID" value="VEN61739.1"/>
    <property type="molecule type" value="Genomic_DNA"/>
</dbReference>
<accession>A0A653DP22</accession>
<reference evidence="2 3" key="1">
    <citation type="submission" date="2019-01" db="EMBL/GenBank/DDBJ databases">
        <authorList>
            <person name="Sayadi A."/>
        </authorList>
    </citation>
    <scope>NUCLEOTIDE SEQUENCE [LARGE SCALE GENOMIC DNA]</scope>
</reference>
<dbReference type="OrthoDB" id="8192785at2759"/>
<sequence length="128" mass="14331">MYQIRPLTLCMLWACLFFANGSDPTFEIITGNCTNPPVNELILQRRLRPEPPPKPGHLEQLITWSGDETIYCITVISPNKKEKHSTAQITAGGLNFRFVDILLKSESGFGSNTTLICTERSSDLLICM</sequence>
<dbReference type="Pfam" id="PF15868">
    <property type="entry name" value="MBF2"/>
    <property type="match status" value="1"/>
</dbReference>